<protein>
    <submittedName>
        <fullName evidence="1">Uncharacterized protein</fullName>
    </submittedName>
</protein>
<proteinExistence type="predicted"/>
<name>A0ACC3NDG9_9PEZI</name>
<evidence type="ECO:0000313" key="1">
    <source>
        <dbReference type="EMBL" id="KAK3714794.1"/>
    </source>
</evidence>
<comment type="caution">
    <text evidence="1">The sequence shown here is derived from an EMBL/GenBank/DDBJ whole genome shotgun (WGS) entry which is preliminary data.</text>
</comment>
<evidence type="ECO:0000313" key="2">
    <source>
        <dbReference type="Proteomes" id="UP001281147"/>
    </source>
</evidence>
<keyword evidence="2" id="KW-1185">Reference proteome</keyword>
<organism evidence="1 2">
    <name type="scientific">Vermiconidia calcicola</name>
    <dbReference type="NCBI Taxonomy" id="1690605"/>
    <lineage>
        <taxon>Eukaryota</taxon>
        <taxon>Fungi</taxon>
        <taxon>Dikarya</taxon>
        <taxon>Ascomycota</taxon>
        <taxon>Pezizomycotina</taxon>
        <taxon>Dothideomycetes</taxon>
        <taxon>Dothideomycetidae</taxon>
        <taxon>Mycosphaerellales</taxon>
        <taxon>Extremaceae</taxon>
        <taxon>Vermiconidia</taxon>
    </lineage>
</organism>
<dbReference type="EMBL" id="JAUTXU010000053">
    <property type="protein sequence ID" value="KAK3714794.1"/>
    <property type="molecule type" value="Genomic_DNA"/>
</dbReference>
<dbReference type="Proteomes" id="UP001281147">
    <property type="component" value="Unassembled WGS sequence"/>
</dbReference>
<accession>A0ACC3NDG9</accession>
<reference evidence="1" key="1">
    <citation type="submission" date="2023-07" db="EMBL/GenBank/DDBJ databases">
        <title>Black Yeasts Isolated from many extreme environments.</title>
        <authorList>
            <person name="Coleine C."/>
            <person name="Stajich J.E."/>
            <person name="Selbmann L."/>
        </authorList>
    </citation>
    <scope>NUCLEOTIDE SEQUENCE</scope>
    <source>
        <strain evidence="1">CCFEE 5714</strain>
    </source>
</reference>
<gene>
    <name evidence="1" type="ORF">LTR37_007529</name>
</gene>
<sequence length="399" mass="46456">MNTQQELCGLLTLPYELIEWIAEYIPADKSHSLLDFRLTCREVCAQTLSVVARRYFSDRSFFISDKRSLHVLYEISEHETFAKSMRRIDFSFAIPRDSWTDYKERSYFLDYNIPPLGQPRGRTERARNREYRRNQEELRKEFGAFVRRESGLVYLIHILFNFKDVGNIPSISATGEDFGDQGSSNPPWEYQRLYQLLGYKRCVEVTTFCDYQFTLLHTAILETSFPVRDLELGHHDLGVHPGMFSLYSDISPYTSLKSLRLTLGYDQRVDEEDLQRPKQVPLHFVLAKFFFEARKPRRVRLSGHNTALWSLIAPPKAKEAEGPPVTFEKLPVLELYAHCVPFEKLLGFVAGIRPTLRSLRMREVYAHGAEHLDAEQRLLEAHGGPDFKLDMEGCFNLIR</sequence>